<evidence type="ECO:0000256" key="2">
    <source>
        <dbReference type="ARBA" id="ARBA00022741"/>
    </source>
</evidence>
<evidence type="ECO:0000256" key="1">
    <source>
        <dbReference type="ARBA" id="ARBA00022737"/>
    </source>
</evidence>
<keyword evidence="1" id="KW-0677">Repeat</keyword>
<evidence type="ECO:0000259" key="4">
    <source>
        <dbReference type="Pfam" id="PF18052"/>
    </source>
</evidence>
<evidence type="ECO:0000313" key="6">
    <source>
        <dbReference type="Proteomes" id="UP001168098"/>
    </source>
</evidence>
<name>A0AA39E2W7_VITRO</name>
<comment type="caution">
    <text evidence="5">The sequence shown here is derived from an EMBL/GenBank/DDBJ whole genome shotgun (WGS) entry which is preliminary data.</text>
</comment>
<keyword evidence="6" id="KW-1185">Reference proteome</keyword>
<sequence>MARAVAGGEALLSASLKVLFTQMDSLEVLTFFRLQKLSATLLRELKMKLLAVRAVLNDTKVKHVTDSNVKDWMDELKDVVYDAKDLVDDITTEALRRKMEYDSKTQVWNIIFGEGIESRVEEIINTLKYLAQKKKVLGLKRGVGEKLS</sequence>
<evidence type="ECO:0000256" key="3">
    <source>
        <dbReference type="ARBA" id="ARBA00022821"/>
    </source>
</evidence>
<evidence type="ECO:0000313" key="5">
    <source>
        <dbReference type="EMBL" id="KAJ9703117.1"/>
    </source>
</evidence>
<feature type="domain" description="Disease resistance N-terminal" evidence="4">
    <location>
        <begin position="27"/>
        <end position="103"/>
    </location>
</feature>
<dbReference type="Gene3D" id="1.20.5.4130">
    <property type="match status" value="1"/>
</dbReference>
<dbReference type="GO" id="GO:0000166">
    <property type="term" value="F:nucleotide binding"/>
    <property type="evidence" value="ECO:0007669"/>
    <property type="project" value="UniProtKB-KW"/>
</dbReference>
<dbReference type="EMBL" id="JARBHA010000004">
    <property type="protein sequence ID" value="KAJ9703117.1"/>
    <property type="molecule type" value="Genomic_DNA"/>
</dbReference>
<keyword evidence="3" id="KW-0611">Plant defense</keyword>
<dbReference type="AlphaFoldDB" id="A0AA39E2W7"/>
<protein>
    <recommendedName>
        <fullName evidence="4">Disease resistance N-terminal domain-containing protein</fullName>
    </recommendedName>
</protein>
<reference evidence="5 6" key="1">
    <citation type="journal article" date="2023" name="BMC Biotechnol.">
        <title>Vitis rotundifolia cv Carlos genome sequencing.</title>
        <authorList>
            <person name="Huff M."/>
            <person name="Hulse-Kemp A."/>
            <person name="Scheffler B."/>
            <person name="Youngblood R."/>
            <person name="Simpson S."/>
            <person name="Babiker E."/>
            <person name="Staton M."/>
        </authorList>
    </citation>
    <scope>NUCLEOTIDE SEQUENCE [LARGE SCALE GENOMIC DNA]</scope>
    <source>
        <tissue evidence="5">Leaf</tissue>
    </source>
</reference>
<proteinExistence type="predicted"/>
<dbReference type="InterPro" id="IPR041118">
    <property type="entry name" value="Rx_N"/>
</dbReference>
<organism evidence="5 6">
    <name type="scientific">Vitis rotundifolia</name>
    <name type="common">Muscadine grape</name>
    <dbReference type="NCBI Taxonomy" id="103349"/>
    <lineage>
        <taxon>Eukaryota</taxon>
        <taxon>Viridiplantae</taxon>
        <taxon>Streptophyta</taxon>
        <taxon>Embryophyta</taxon>
        <taxon>Tracheophyta</taxon>
        <taxon>Spermatophyta</taxon>
        <taxon>Magnoliopsida</taxon>
        <taxon>eudicotyledons</taxon>
        <taxon>Gunneridae</taxon>
        <taxon>Pentapetalae</taxon>
        <taxon>rosids</taxon>
        <taxon>Vitales</taxon>
        <taxon>Vitaceae</taxon>
        <taxon>Viteae</taxon>
        <taxon>Vitis</taxon>
    </lineage>
</organism>
<gene>
    <name evidence="5" type="ORF">PVL29_004757</name>
</gene>
<accession>A0AA39E2W7</accession>
<dbReference type="Proteomes" id="UP001168098">
    <property type="component" value="Unassembled WGS sequence"/>
</dbReference>
<dbReference type="Pfam" id="PF18052">
    <property type="entry name" value="Rx_N"/>
    <property type="match status" value="1"/>
</dbReference>
<keyword evidence="2" id="KW-0547">Nucleotide-binding</keyword>
<dbReference type="GO" id="GO:0006952">
    <property type="term" value="P:defense response"/>
    <property type="evidence" value="ECO:0007669"/>
    <property type="project" value="UniProtKB-KW"/>
</dbReference>